<dbReference type="GO" id="GO:0009307">
    <property type="term" value="P:DNA restriction-modification system"/>
    <property type="evidence" value="ECO:0007669"/>
    <property type="project" value="InterPro"/>
</dbReference>
<dbReference type="PANTHER" id="PTHR30015">
    <property type="entry name" value="MRR RESTRICTION SYSTEM PROTEIN"/>
    <property type="match status" value="1"/>
</dbReference>
<dbReference type="Gene3D" id="3.40.1350.10">
    <property type="match status" value="1"/>
</dbReference>
<gene>
    <name evidence="4" type="ORF">SGADD02_01363</name>
    <name evidence="5" type="ORF">SGADD03_00875</name>
</gene>
<evidence type="ECO:0000313" key="5">
    <source>
        <dbReference type="EMBL" id="KXU09319.1"/>
    </source>
</evidence>
<comment type="caution">
    <text evidence="5">The sequence shown here is derived from an EMBL/GenBank/DDBJ whole genome shotgun (WGS) entry which is preliminary data.</text>
</comment>
<reference evidence="6 7" key="1">
    <citation type="submission" date="2016-01" db="EMBL/GenBank/DDBJ databases">
        <title>Highly variable Streptococcus oralis are common among viridans streptococci isolated from primates.</title>
        <authorList>
            <person name="Denapaite D."/>
            <person name="Rieger M."/>
            <person name="Koendgen S."/>
            <person name="Brueckner R."/>
            <person name="Ochigava I."/>
            <person name="Kappeler P."/>
            <person name="Maetz-Rensing K."/>
            <person name="Leendertz F."/>
            <person name="Hakenbeck R."/>
        </authorList>
    </citation>
    <scope>NUCLEOTIDE SEQUENCE [LARGE SCALE GENOMIC DNA]</scope>
    <source>
        <strain evidence="4 6">DD02</strain>
        <strain evidence="5 7">DD03</strain>
    </source>
</reference>
<evidence type="ECO:0000313" key="4">
    <source>
        <dbReference type="EMBL" id="KXT67517.1"/>
    </source>
</evidence>
<keyword evidence="2" id="KW-0175">Coiled coil</keyword>
<evidence type="ECO:0000256" key="1">
    <source>
        <dbReference type="ARBA" id="ARBA00022801"/>
    </source>
</evidence>
<dbReference type="InterPro" id="IPR011856">
    <property type="entry name" value="tRNA_endonuc-like_dom_sf"/>
</dbReference>
<evidence type="ECO:0000313" key="7">
    <source>
        <dbReference type="Proteomes" id="UP000071927"/>
    </source>
</evidence>
<dbReference type="GO" id="GO:0015666">
    <property type="term" value="F:restriction endodeoxyribonuclease activity"/>
    <property type="evidence" value="ECO:0007669"/>
    <property type="project" value="TreeGrafter"/>
</dbReference>
<dbReference type="AlphaFoldDB" id="A0A139R3C1"/>
<dbReference type="EMBL" id="LQXV01000154">
    <property type="protein sequence ID" value="KXU09319.1"/>
    <property type="molecule type" value="Genomic_DNA"/>
</dbReference>
<feature type="domain" description="Restriction endonuclease type IV Mrr" evidence="3">
    <location>
        <begin position="153"/>
        <end position="273"/>
    </location>
</feature>
<proteinExistence type="predicted"/>
<dbReference type="EMBL" id="LQOF01000292">
    <property type="protein sequence ID" value="KXT67517.1"/>
    <property type="molecule type" value="Genomic_DNA"/>
</dbReference>
<dbReference type="SUPFAM" id="SSF52980">
    <property type="entry name" value="Restriction endonuclease-like"/>
    <property type="match status" value="1"/>
</dbReference>
<dbReference type="GO" id="GO:0003677">
    <property type="term" value="F:DNA binding"/>
    <property type="evidence" value="ECO:0007669"/>
    <property type="project" value="InterPro"/>
</dbReference>
<dbReference type="PANTHER" id="PTHR30015:SF7">
    <property type="entry name" value="TYPE IV METHYL-DIRECTED RESTRICTION ENZYME ECOKMRR"/>
    <property type="match status" value="1"/>
</dbReference>
<dbReference type="RefSeq" id="WP_061458849.1">
    <property type="nucleotide sequence ID" value="NZ_KQ968748.1"/>
</dbReference>
<keyword evidence="1" id="KW-0378">Hydrolase</keyword>
<evidence type="ECO:0000256" key="2">
    <source>
        <dbReference type="SAM" id="Coils"/>
    </source>
</evidence>
<dbReference type="InterPro" id="IPR007560">
    <property type="entry name" value="Restrct_endonuc_IV_Mrr"/>
</dbReference>
<dbReference type="InterPro" id="IPR052906">
    <property type="entry name" value="Type_IV_Methyl-Rstrct_Enzyme"/>
</dbReference>
<dbReference type="InterPro" id="IPR011335">
    <property type="entry name" value="Restrct_endonuc-II-like"/>
</dbReference>
<dbReference type="Pfam" id="PF04471">
    <property type="entry name" value="Mrr_cat"/>
    <property type="match status" value="1"/>
</dbReference>
<dbReference type="PATRIC" id="fig|315405.11.peg.1616"/>
<evidence type="ECO:0000259" key="3">
    <source>
        <dbReference type="Pfam" id="PF04471"/>
    </source>
</evidence>
<dbReference type="Proteomes" id="UP000071927">
    <property type="component" value="Unassembled WGS sequence"/>
</dbReference>
<feature type="coiled-coil region" evidence="2">
    <location>
        <begin position="30"/>
        <end position="57"/>
    </location>
</feature>
<protein>
    <submittedName>
        <fullName evidence="5">Mrr restriction system protein</fullName>
    </submittedName>
</protein>
<dbReference type="Proteomes" id="UP000070198">
    <property type="component" value="Unassembled WGS sequence"/>
</dbReference>
<name>A0A139R3C1_9STRE</name>
<accession>A0A139R3C1</accession>
<sequence>MQNDKKFSKIDIENLLMPEIIKGLQRLGGLANKAELYDNLRENANTVIEEYMALEKVSHKTHQSYHPFEYAFNFSIKHLTLAGYISKPARANYQLTQNGYDIKDFSSFSEHVRQLSGPLWNQKKATVVVDNSQESYEEENESISWSDELLDYLKNFSPAKFEQFCRLLVHRMGVKMDEKIGIQISNDGGLDGFGYITSQDDFRTNRVAIQAKRWQGNVPSPEIDKFRGAMDKHNAEYGIFITTSYFSRSAIQAARQGTRVITLIDGNKIAELVAKYELHVKPVITYEIDNFYKNKGQ</sequence>
<organism evidence="5 7">
    <name type="scientific">Streptococcus gallolyticus</name>
    <dbReference type="NCBI Taxonomy" id="315405"/>
    <lineage>
        <taxon>Bacteria</taxon>
        <taxon>Bacillati</taxon>
        <taxon>Bacillota</taxon>
        <taxon>Bacilli</taxon>
        <taxon>Lactobacillales</taxon>
        <taxon>Streptococcaceae</taxon>
        <taxon>Streptococcus</taxon>
    </lineage>
</organism>
<evidence type="ECO:0000313" key="6">
    <source>
        <dbReference type="Proteomes" id="UP000070198"/>
    </source>
</evidence>